<name>A0A557SUS8_9ARCH</name>
<proteinExistence type="predicted"/>
<organism evidence="1 2">
    <name type="scientific">Candidatus Nitrosocosmicus arcticus</name>
    <dbReference type="NCBI Taxonomy" id="2035267"/>
    <lineage>
        <taxon>Archaea</taxon>
        <taxon>Nitrososphaerota</taxon>
        <taxon>Nitrososphaeria</taxon>
        <taxon>Nitrososphaerales</taxon>
        <taxon>Nitrososphaeraceae</taxon>
        <taxon>Candidatus Nitrosocosmicus</taxon>
    </lineage>
</organism>
<keyword evidence="2" id="KW-1185">Reference proteome</keyword>
<evidence type="ECO:0000313" key="1">
    <source>
        <dbReference type="EMBL" id="TVP40362.1"/>
    </source>
</evidence>
<accession>A0A557SUS8</accession>
<sequence>MSLFKSLEKIKGRITGSKSIFLIFHRHILFILLLDDMSSYSNSYYEGFDKKHNLLLQAINFINLALDIFTKSQFLNSNKIIISTIYTKNLGQRVLNQP</sequence>
<dbReference type="Proteomes" id="UP000315289">
    <property type="component" value="Unassembled WGS sequence"/>
</dbReference>
<reference evidence="1 2" key="1">
    <citation type="journal article" date="2019" name="Front. Microbiol.">
        <title>Ammonia Oxidation by the Arctic Terrestrial Thaumarchaeote Candidatus Nitrosocosmicus arcticus Is Stimulated by Increasing Temperatures.</title>
        <authorList>
            <person name="Alves R.J.E."/>
            <person name="Kerou M."/>
            <person name="Zappe A."/>
            <person name="Bittner R."/>
            <person name="Abby S.S."/>
            <person name="Schmidt H.A."/>
            <person name="Pfeifer K."/>
            <person name="Schleper C."/>
        </authorList>
    </citation>
    <scope>NUCLEOTIDE SEQUENCE [LARGE SCALE GENOMIC DNA]</scope>
    <source>
        <strain evidence="1 2">Kfb</strain>
    </source>
</reference>
<dbReference type="EMBL" id="VOAH01000008">
    <property type="protein sequence ID" value="TVP40362.1"/>
    <property type="molecule type" value="Genomic_DNA"/>
</dbReference>
<dbReference type="AlphaFoldDB" id="A0A557SUS8"/>
<gene>
    <name evidence="1" type="ORF">NARC_80090</name>
</gene>
<comment type="caution">
    <text evidence="1">The sequence shown here is derived from an EMBL/GenBank/DDBJ whole genome shotgun (WGS) entry which is preliminary data.</text>
</comment>
<evidence type="ECO:0000313" key="2">
    <source>
        <dbReference type="Proteomes" id="UP000315289"/>
    </source>
</evidence>
<protein>
    <submittedName>
        <fullName evidence="1">Uncharacterized protein</fullName>
    </submittedName>
</protein>